<name>A0A5E4MPW1_9HEMI</name>
<proteinExistence type="inferred from homology"/>
<evidence type="ECO:0000256" key="3">
    <source>
        <dbReference type="ARBA" id="ARBA00022448"/>
    </source>
</evidence>
<keyword evidence="14" id="KW-1185">Reference proteome</keyword>
<dbReference type="GO" id="GO:0016887">
    <property type="term" value="F:ATP hydrolysis activity"/>
    <property type="evidence" value="ECO:0007669"/>
    <property type="project" value="InterPro"/>
</dbReference>
<accession>A0A5E4MPW1</accession>
<gene>
    <name evidence="13" type="ORF">CINCED_3A012439</name>
</gene>
<feature type="transmembrane region" description="Helical" evidence="11">
    <location>
        <begin position="486"/>
        <end position="512"/>
    </location>
</feature>
<dbReference type="InterPro" id="IPR043926">
    <property type="entry name" value="ABCG_dom"/>
</dbReference>
<dbReference type="InterPro" id="IPR003593">
    <property type="entry name" value="AAA+_ATPase"/>
</dbReference>
<keyword evidence="5 11" id="KW-0812">Transmembrane</keyword>
<evidence type="ECO:0000256" key="1">
    <source>
        <dbReference type="ARBA" id="ARBA00004141"/>
    </source>
</evidence>
<keyword evidence="6" id="KW-0547">Nucleotide-binding</keyword>
<dbReference type="GO" id="GO:0031409">
    <property type="term" value="F:pigment binding"/>
    <property type="evidence" value="ECO:0007669"/>
    <property type="project" value="UniProtKB-KW"/>
</dbReference>
<evidence type="ECO:0000256" key="11">
    <source>
        <dbReference type="SAM" id="Phobius"/>
    </source>
</evidence>
<feature type="transmembrane region" description="Helical" evidence="11">
    <location>
        <begin position="518"/>
        <end position="542"/>
    </location>
</feature>
<dbReference type="SMART" id="SM00382">
    <property type="entry name" value="AAA"/>
    <property type="match status" value="1"/>
</dbReference>
<feature type="transmembrane region" description="Helical" evidence="11">
    <location>
        <begin position="444"/>
        <end position="465"/>
    </location>
</feature>
<feature type="transmembrane region" description="Helical" evidence="11">
    <location>
        <begin position="551"/>
        <end position="573"/>
    </location>
</feature>
<evidence type="ECO:0000313" key="13">
    <source>
        <dbReference type="EMBL" id="VVC34332.1"/>
    </source>
</evidence>
<dbReference type="GO" id="GO:0005886">
    <property type="term" value="C:plasma membrane"/>
    <property type="evidence" value="ECO:0007669"/>
    <property type="project" value="TreeGrafter"/>
</dbReference>
<reference evidence="13 14" key="1">
    <citation type="submission" date="2019-08" db="EMBL/GenBank/DDBJ databases">
        <authorList>
            <person name="Alioto T."/>
            <person name="Alioto T."/>
            <person name="Gomez Garrido J."/>
        </authorList>
    </citation>
    <scope>NUCLEOTIDE SEQUENCE [LARGE SCALE GENOMIC DNA]</scope>
</reference>
<dbReference type="InterPro" id="IPR005284">
    <property type="entry name" value="Pigment_permease/Abcg"/>
</dbReference>
<comment type="subcellular location">
    <subcellularLocation>
        <location evidence="1">Membrane</location>
        <topology evidence="1">Multi-pass membrane protein</topology>
    </subcellularLocation>
</comment>
<evidence type="ECO:0000256" key="8">
    <source>
        <dbReference type="ARBA" id="ARBA00022989"/>
    </source>
</evidence>
<evidence type="ECO:0000256" key="9">
    <source>
        <dbReference type="ARBA" id="ARBA00023136"/>
    </source>
</evidence>
<evidence type="ECO:0000256" key="7">
    <source>
        <dbReference type="ARBA" id="ARBA00022840"/>
    </source>
</evidence>
<dbReference type="PANTHER" id="PTHR48041">
    <property type="entry name" value="ABC TRANSPORTER G FAMILY MEMBER 28"/>
    <property type="match status" value="1"/>
</dbReference>
<dbReference type="InterPro" id="IPR003439">
    <property type="entry name" value="ABC_transporter-like_ATP-bd"/>
</dbReference>
<evidence type="ECO:0000256" key="6">
    <source>
        <dbReference type="ARBA" id="ARBA00022741"/>
    </source>
</evidence>
<feature type="domain" description="ABC transporter" evidence="12">
    <location>
        <begin position="71"/>
        <end position="312"/>
    </location>
</feature>
<evidence type="ECO:0000259" key="12">
    <source>
        <dbReference type="PROSITE" id="PS50893"/>
    </source>
</evidence>
<dbReference type="GO" id="GO:0030659">
    <property type="term" value="C:cytoplasmic vesicle membrane"/>
    <property type="evidence" value="ECO:0007669"/>
    <property type="project" value="TreeGrafter"/>
</dbReference>
<dbReference type="PROSITE" id="PS00211">
    <property type="entry name" value="ABC_TRANSPORTER_1"/>
    <property type="match status" value="1"/>
</dbReference>
<dbReference type="Proteomes" id="UP000325440">
    <property type="component" value="Unassembled WGS sequence"/>
</dbReference>
<dbReference type="GO" id="GO:0140359">
    <property type="term" value="F:ABC-type transporter activity"/>
    <property type="evidence" value="ECO:0007669"/>
    <property type="project" value="InterPro"/>
</dbReference>
<dbReference type="Pfam" id="PF01061">
    <property type="entry name" value="ABC2_membrane"/>
    <property type="match status" value="1"/>
</dbReference>
<dbReference type="Gene3D" id="3.40.50.300">
    <property type="entry name" value="P-loop containing nucleotide triphosphate hydrolases"/>
    <property type="match status" value="1"/>
</dbReference>
<dbReference type="OrthoDB" id="66620at2759"/>
<dbReference type="SUPFAM" id="SSF52540">
    <property type="entry name" value="P-loop containing nucleoside triphosphate hydrolases"/>
    <property type="match status" value="1"/>
</dbReference>
<feature type="transmembrane region" description="Helical" evidence="11">
    <location>
        <begin position="634"/>
        <end position="658"/>
    </location>
</feature>
<comment type="similarity">
    <text evidence="2">Belongs to the ABC transporter superfamily. ABCG family. Eye pigment precursor importer (TC 3.A.1.204) subfamily.</text>
</comment>
<dbReference type="InterPro" id="IPR027417">
    <property type="entry name" value="P-loop_NTPase"/>
</dbReference>
<dbReference type="Pfam" id="PF00005">
    <property type="entry name" value="ABC_tran"/>
    <property type="match status" value="1"/>
</dbReference>
<dbReference type="GO" id="GO:0005524">
    <property type="term" value="F:ATP binding"/>
    <property type="evidence" value="ECO:0007669"/>
    <property type="project" value="UniProtKB-KW"/>
</dbReference>
<dbReference type="CDD" id="cd03213">
    <property type="entry name" value="ABCG_EPDR"/>
    <property type="match status" value="1"/>
</dbReference>
<feature type="transmembrane region" description="Helical" evidence="11">
    <location>
        <begin position="408"/>
        <end position="429"/>
    </location>
</feature>
<organism evidence="13 14">
    <name type="scientific">Cinara cedri</name>
    <dbReference type="NCBI Taxonomy" id="506608"/>
    <lineage>
        <taxon>Eukaryota</taxon>
        <taxon>Metazoa</taxon>
        <taxon>Ecdysozoa</taxon>
        <taxon>Arthropoda</taxon>
        <taxon>Hexapoda</taxon>
        <taxon>Insecta</taxon>
        <taxon>Pterygota</taxon>
        <taxon>Neoptera</taxon>
        <taxon>Paraneoptera</taxon>
        <taxon>Hemiptera</taxon>
        <taxon>Sternorrhyncha</taxon>
        <taxon>Aphidomorpha</taxon>
        <taxon>Aphidoidea</taxon>
        <taxon>Aphididae</taxon>
        <taxon>Lachninae</taxon>
        <taxon>Cinara</taxon>
    </lineage>
</organism>
<sequence length="663" mass="75249">MPCIDDKMDYESVPLLVNRYRTPVVDSYQSLQDNFGTKQSEHQNIVYTWTNINVHTKQNKTRSYYEFLTPCCSNNARTKFRKKLLLKNVSGSARPGELLALMGSSGAGKTTLLNSLTFRSDRTVTETGVRTINGVPVNRKLLTAISAYVQQHELFIGTLTIWEHLVFQALVRMDRHIPYEKRIARVEQVIKDLSLEKCKNSIIGVTGELKGLSGGEMKRLSFASEVLTDPPLIFCDEPTSGLDSFMAHNVIGMLKNMASNGKTIICTIHQPSSEIYYMFDRIMLMASGRTAFFGVPNEAITFFKTLGVGCPKNHNPADFFVQLLAIVPSQELRSCKTIDTVCEEYECSLYKYSEIIYQKKLFSSKKLSWSRLHLDGLQNISSPYKASWTEQLSAVLWRSWLSVKKEPALVRIRLAETIIVALMMSFFFYDQHLDQDGVISINGAIYLCITVMTYQNMWSVINVFCSELPVFLREHHNGMYRTDVYFLSKTLAEVPLFLIIPVLFTSILYYAVGLNPKFIHFIIAIILISLVSQVAVSVGYLVSCASVNLRVALFMSAVTYMPFMLCGGFFLNIESIPSYFRWLSIFSWYKYANEGLQINQWSDIESIQCSSLNTTCLRTGDDVLKSNSFVYSNIITDIISLLLLIVGFRFLAFLSLLVKTSRN</sequence>
<protein>
    <recommendedName>
        <fullName evidence="10">Protein white</fullName>
    </recommendedName>
</protein>
<dbReference type="Pfam" id="PF19055">
    <property type="entry name" value="ABC2_membrane_7"/>
    <property type="match status" value="1"/>
</dbReference>
<dbReference type="InterPro" id="IPR013525">
    <property type="entry name" value="ABC2_TM"/>
</dbReference>
<keyword evidence="8 11" id="KW-1133">Transmembrane helix</keyword>
<dbReference type="PANTHER" id="PTHR48041:SF129">
    <property type="entry name" value="PROTEIN WHITE"/>
    <property type="match status" value="1"/>
</dbReference>
<evidence type="ECO:0000256" key="10">
    <source>
        <dbReference type="ARBA" id="ARBA00039188"/>
    </source>
</evidence>
<keyword evidence="7" id="KW-0067">ATP-binding</keyword>
<evidence type="ECO:0000313" key="14">
    <source>
        <dbReference type="Proteomes" id="UP000325440"/>
    </source>
</evidence>
<dbReference type="InterPro" id="IPR017871">
    <property type="entry name" value="ABC_transporter-like_CS"/>
</dbReference>
<evidence type="ECO:0000256" key="4">
    <source>
        <dbReference type="ARBA" id="ARBA00022474"/>
    </source>
</evidence>
<keyword evidence="3" id="KW-0813">Transport</keyword>
<dbReference type="InterPro" id="IPR050352">
    <property type="entry name" value="ABCG_transporters"/>
</dbReference>
<dbReference type="EMBL" id="CABPRJ010000991">
    <property type="protein sequence ID" value="VVC34332.1"/>
    <property type="molecule type" value="Genomic_DNA"/>
</dbReference>
<evidence type="ECO:0000256" key="5">
    <source>
        <dbReference type="ARBA" id="ARBA00022692"/>
    </source>
</evidence>
<keyword evidence="9 11" id="KW-0472">Membrane</keyword>
<keyword evidence="4" id="KW-0608">Pigment</keyword>
<dbReference type="NCBIfam" id="TIGR00955">
    <property type="entry name" value="3a01204"/>
    <property type="match status" value="1"/>
</dbReference>
<evidence type="ECO:0000256" key="2">
    <source>
        <dbReference type="ARBA" id="ARBA00005814"/>
    </source>
</evidence>
<dbReference type="AlphaFoldDB" id="A0A5E4MPW1"/>
<dbReference type="PROSITE" id="PS50893">
    <property type="entry name" value="ABC_TRANSPORTER_2"/>
    <property type="match status" value="1"/>
</dbReference>